<comment type="caution">
    <text evidence="2">The sequence shown here is derived from an EMBL/GenBank/DDBJ whole genome shotgun (WGS) entry which is preliminary data.</text>
</comment>
<name>A0A2V3ILH7_9FLOR</name>
<protein>
    <submittedName>
        <fullName evidence="2">Uncharacterized protein</fullName>
    </submittedName>
</protein>
<keyword evidence="3" id="KW-1185">Reference proteome</keyword>
<organism evidence="2 3">
    <name type="scientific">Gracilariopsis chorda</name>
    <dbReference type="NCBI Taxonomy" id="448386"/>
    <lineage>
        <taxon>Eukaryota</taxon>
        <taxon>Rhodophyta</taxon>
        <taxon>Florideophyceae</taxon>
        <taxon>Rhodymeniophycidae</taxon>
        <taxon>Gracilariales</taxon>
        <taxon>Gracilariaceae</taxon>
        <taxon>Gracilariopsis</taxon>
    </lineage>
</organism>
<accession>A0A2V3ILH7</accession>
<dbReference type="Proteomes" id="UP000247409">
    <property type="component" value="Unassembled WGS sequence"/>
</dbReference>
<evidence type="ECO:0000313" key="3">
    <source>
        <dbReference type="Proteomes" id="UP000247409"/>
    </source>
</evidence>
<gene>
    <name evidence="2" type="ORF">BWQ96_07322</name>
</gene>
<sequence>MPTYTALGSLVLEMKAHDYFSCWRVGVVFMTARSWRRRSSRLEALKAETQELRSNLEKILQKNMNSLSQLFTASLDQRFGLKLVQLTDVGGFDDTETLPLDAPLPSEASPLRTQY</sequence>
<proteinExistence type="predicted"/>
<evidence type="ECO:0000313" key="2">
    <source>
        <dbReference type="EMBL" id="PXF42944.1"/>
    </source>
</evidence>
<feature type="region of interest" description="Disordered" evidence="1">
    <location>
        <begin position="96"/>
        <end position="115"/>
    </location>
</feature>
<dbReference type="EMBL" id="NBIV01000144">
    <property type="protein sequence ID" value="PXF42944.1"/>
    <property type="molecule type" value="Genomic_DNA"/>
</dbReference>
<reference evidence="2 3" key="1">
    <citation type="journal article" date="2018" name="Mol. Biol. Evol.">
        <title>Analysis of the draft genome of the red seaweed Gracilariopsis chorda provides insights into genome size evolution in Rhodophyta.</title>
        <authorList>
            <person name="Lee J."/>
            <person name="Yang E.C."/>
            <person name="Graf L."/>
            <person name="Yang J.H."/>
            <person name="Qiu H."/>
            <person name="Zel Zion U."/>
            <person name="Chan C.X."/>
            <person name="Stephens T.G."/>
            <person name="Weber A.P.M."/>
            <person name="Boo G.H."/>
            <person name="Boo S.M."/>
            <person name="Kim K.M."/>
            <person name="Shin Y."/>
            <person name="Jung M."/>
            <person name="Lee S.J."/>
            <person name="Yim H.S."/>
            <person name="Lee J.H."/>
            <person name="Bhattacharya D."/>
            <person name="Yoon H.S."/>
        </authorList>
    </citation>
    <scope>NUCLEOTIDE SEQUENCE [LARGE SCALE GENOMIC DNA]</scope>
    <source>
        <strain evidence="2 3">SKKU-2015</strain>
        <tissue evidence="2">Whole body</tissue>
    </source>
</reference>
<dbReference type="AlphaFoldDB" id="A0A2V3ILH7"/>
<evidence type="ECO:0000256" key="1">
    <source>
        <dbReference type="SAM" id="MobiDB-lite"/>
    </source>
</evidence>